<dbReference type="GO" id="GO:0005886">
    <property type="term" value="C:plasma membrane"/>
    <property type="evidence" value="ECO:0007669"/>
    <property type="project" value="TreeGrafter"/>
</dbReference>
<evidence type="ECO:0000256" key="6">
    <source>
        <dbReference type="ARBA" id="ARBA00023180"/>
    </source>
</evidence>
<evidence type="ECO:0000256" key="2">
    <source>
        <dbReference type="ARBA" id="ARBA00022692"/>
    </source>
</evidence>
<evidence type="ECO:0000259" key="8">
    <source>
        <dbReference type="PROSITE" id="PS51212"/>
    </source>
</evidence>
<keyword evidence="10" id="KW-1185">Reference proteome</keyword>
<dbReference type="PROSITE" id="PS51212">
    <property type="entry name" value="WSC"/>
    <property type="match status" value="2"/>
</dbReference>
<sequence length="425" mass="45142">MLPLLGLTTALLIVSGSVLASAIPPTRRSESSFPIGWTSIGCYSDSSASRTLRIAAYTDVNAMTIESCITFCASGGYLYAGVEYSRECYCDNVIEAPGARIDDGICNMPCVGNTTETCGGAGGMSVFQDTALPPPPPPPPIPVIKQTVGDFRYVGCFKDGVDGAARTLQTQLDIQGVSAEICTAACKAAGFILAGLEYGQECWCDSYMPLVLPAPDSDCNLACNSDNKELCGAGNRLTVYQDTTAQPLNAQVCLTTTQLHSSNEAFAFNLQAVPVTGGAPQIVGNYELTASAGQPTYFQLSMAPVDREAHSFTLSGNVLQPDDFEGEGIPIPIEPEVGGVQWFAAWSTFTPYNKYCAKPNPISSFGIFFGPPILSVNNHADLWALCPQVPDGEVLIYSPPTPSLTSNTSDCQAIVLEMTQYNRTF</sequence>
<keyword evidence="5" id="KW-0472">Membrane</keyword>
<dbReference type="SMART" id="SM00321">
    <property type="entry name" value="WSC"/>
    <property type="match status" value="2"/>
</dbReference>
<evidence type="ECO:0000256" key="5">
    <source>
        <dbReference type="ARBA" id="ARBA00023136"/>
    </source>
</evidence>
<dbReference type="EMBL" id="JADNYJ010000076">
    <property type="protein sequence ID" value="KAF8890280.1"/>
    <property type="molecule type" value="Genomic_DNA"/>
</dbReference>
<feature type="domain" description="WSC" evidence="8">
    <location>
        <begin position="150"/>
        <end position="243"/>
    </location>
</feature>
<dbReference type="OrthoDB" id="5985073at2759"/>
<evidence type="ECO:0000256" key="1">
    <source>
        <dbReference type="ARBA" id="ARBA00004167"/>
    </source>
</evidence>
<dbReference type="Proteomes" id="UP000724874">
    <property type="component" value="Unassembled WGS sequence"/>
</dbReference>
<evidence type="ECO:0000313" key="9">
    <source>
        <dbReference type="EMBL" id="KAF8890280.1"/>
    </source>
</evidence>
<keyword evidence="4" id="KW-1133">Transmembrane helix</keyword>
<dbReference type="Pfam" id="PF01822">
    <property type="entry name" value="WSC"/>
    <property type="match status" value="2"/>
</dbReference>
<evidence type="ECO:0000256" key="7">
    <source>
        <dbReference type="SAM" id="SignalP"/>
    </source>
</evidence>
<gene>
    <name evidence="9" type="ORF">CPB84DRAFT_1401684</name>
</gene>
<dbReference type="PANTHER" id="PTHR24269:SF16">
    <property type="entry name" value="PROTEIN SLG1"/>
    <property type="match status" value="1"/>
</dbReference>
<name>A0A9P5NL70_GYMJU</name>
<reference evidence="9" key="1">
    <citation type="submission" date="2020-11" db="EMBL/GenBank/DDBJ databases">
        <authorList>
            <consortium name="DOE Joint Genome Institute"/>
            <person name="Ahrendt S."/>
            <person name="Riley R."/>
            <person name="Andreopoulos W."/>
            <person name="LaButti K."/>
            <person name="Pangilinan J."/>
            <person name="Ruiz-duenas F.J."/>
            <person name="Barrasa J.M."/>
            <person name="Sanchez-Garcia M."/>
            <person name="Camarero S."/>
            <person name="Miyauchi S."/>
            <person name="Serrano A."/>
            <person name="Linde D."/>
            <person name="Babiker R."/>
            <person name="Drula E."/>
            <person name="Ayuso-Fernandez I."/>
            <person name="Pacheco R."/>
            <person name="Padilla G."/>
            <person name="Ferreira P."/>
            <person name="Barriuso J."/>
            <person name="Kellner H."/>
            <person name="Castanera R."/>
            <person name="Alfaro M."/>
            <person name="Ramirez L."/>
            <person name="Pisabarro A.G."/>
            <person name="Kuo A."/>
            <person name="Tritt A."/>
            <person name="Lipzen A."/>
            <person name="He G."/>
            <person name="Yan M."/>
            <person name="Ng V."/>
            <person name="Cullen D."/>
            <person name="Martin F."/>
            <person name="Rosso M.-N."/>
            <person name="Henrissat B."/>
            <person name="Hibbett D."/>
            <person name="Martinez A.T."/>
            <person name="Grigoriev I.V."/>
        </authorList>
    </citation>
    <scope>NUCLEOTIDE SEQUENCE</scope>
    <source>
        <strain evidence="9">AH 44721</strain>
    </source>
</reference>
<protein>
    <submittedName>
        <fullName evidence="9">WSC domain-containing protein</fullName>
    </submittedName>
</protein>
<feature type="chain" id="PRO_5040365436" evidence="7">
    <location>
        <begin position="21"/>
        <end position="425"/>
    </location>
</feature>
<comment type="caution">
    <text evidence="9">The sequence shown here is derived from an EMBL/GenBank/DDBJ whole genome shotgun (WGS) entry which is preliminary data.</text>
</comment>
<organism evidence="9 10">
    <name type="scientific">Gymnopilus junonius</name>
    <name type="common">Spectacular rustgill mushroom</name>
    <name type="synonym">Gymnopilus spectabilis subsp. junonius</name>
    <dbReference type="NCBI Taxonomy" id="109634"/>
    <lineage>
        <taxon>Eukaryota</taxon>
        <taxon>Fungi</taxon>
        <taxon>Dikarya</taxon>
        <taxon>Basidiomycota</taxon>
        <taxon>Agaricomycotina</taxon>
        <taxon>Agaricomycetes</taxon>
        <taxon>Agaricomycetidae</taxon>
        <taxon>Agaricales</taxon>
        <taxon>Agaricineae</taxon>
        <taxon>Hymenogastraceae</taxon>
        <taxon>Gymnopilus</taxon>
    </lineage>
</organism>
<keyword evidence="2" id="KW-0812">Transmembrane</keyword>
<dbReference type="AlphaFoldDB" id="A0A9P5NL70"/>
<feature type="domain" description="WSC" evidence="8">
    <location>
        <begin position="36"/>
        <end position="130"/>
    </location>
</feature>
<dbReference type="InterPro" id="IPR051836">
    <property type="entry name" value="Kremen_rcpt"/>
</dbReference>
<dbReference type="InterPro" id="IPR002889">
    <property type="entry name" value="WSC_carb-bd"/>
</dbReference>
<evidence type="ECO:0000313" key="10">
    <source>
        <dbReference type="Proteomes" id="UP000724874"/>
    </source>
</evidence>
<evidence type="ECO:0000256" key="3">
    <source>
        <dbReference type="ARBA" id="ARBA00022729"/>
    </source>
</evidence>
<proteinExistence type="predicted"/>
<accession>A0A9P5NL70</accession>
<evidence type="ECO:0000256" key="4">
    <source>
        <dbReference type="ARBA" id="ARBA00022989"/>
    </source>
</evidence>
<feature type="signal peptide" evidence="7">
    <location>
        <begin position="1"/>
        <end position="20"/>
    </location>
</feature>
<keyword evidence="3 7" id="KW-0732">Signal</keyword>
<comment type="subcellular location">
    <subcellularLocation>
        <location evidence="1">Membrane</location>
        <topology evidence="1">Single-pass membrane protein</topology>
    </subcellularLocation>
</comment>
<dbReference type="PANTHER" id="PTHR24269">
    <property type="entry name" value="KREMEN PROTEIN"/>
    <property type="match status" value="1"/>
</dbReference>
<keyword evidence="6" id="KW-0325">Glycoprotein</keyword>